<keyword evidence="1 2" id="KW-0694">RNA-binding</keyword>
<reference evidence="5 6" key="1">
    <citation type="journal article" date="2011" name="PLoS Pathog.">
        <title>Endophytic Life Strategies Decoded by Genome and Transcriptome Analyses of the Mutualistic Root Symbiont Piriformospora indica.</title>
        <authorList>
            <person name="Zuccaro A."/>
            <person name="Lahrmann U."/>
            <person name="Guldener U."/>
            <person name="Langen G."/>
            <person name="Pfiffi S."/>
            <person name="Biedenkopf D."/>
            <person name="Wong P."/>
            <person name="Samans B."/>
            <person name="Grimm C."/>
            <person name="Basiewicz M."/>
            <person name="Murat C."/>
            <person name="Martin F."/>
            <person name="Kogel K.H."/>
        </authorList>
    </citation>
    <scope>NUCLEOTIDE SEQUENCE [LARGE SCALE GENOMIC DNA]</scope>
    <source>
        <strain evidence="5 6">DSM 11827</strain>
    </source>
</reference>
<dbReference type="PROSITE" id="PS50102">
    <property type="entry name" value="RRM"/>
    <property type="match status" value="1"/>
</dbReference>
<dbReference type="FunCoup" id="G4TR48">
    <property type="interactions" value="418"/>
</dbReference>
<feature type="compositionally biased region" description="Basic and acidic residues" evidence="3">
    <location>
        <begin position="210"/>
        <end position="262"/>
    </location>
</feature>
<dbReference type="GO" id="GO:0005634">
    <property type="term" value="C:nucleus"/>
    <property type="evidence" value="ECO:0007669"/>
    <property type="project" value="TreeGrafter"/>
</dbReference>
<dbReference type="InterPro" id="IPR000504">
    <property type="entry name" value="RRM_dom"/>
</dbReference>
<evidence type="ECO:0000256" key="3">
    <source>
        <dbReference type="SAM" id="MobiDB-lite"/>
    </source>
</evidence>
<comment type="caution">
    <text evidence="5">The sequence shown here is derived from an EMBL/GenBank/DDBJ whole genome shotgun (WGS) entry which is preliminary data.</text>
</comment>
<dbReference type="GO" id="GO:0003729">
    <property type="term" value="F:mRNA binding"/>
    <property type="evidence" value="ECO:0007669"/>
    <property type="project" value="TreeGrafter"/>
</dbReference>
<dbReference type="InParanoid" id="G4TR48"/>
<feature type="region of interest" description="Disordered" evidence="3">
    <location>
        <begin position="183"/>
        <end position="262"/>
    </location>
</feature>
<dbReference type="PANTHER" id="PTHR23003">
    <property type="entry name" value="RNA RECOGNITION MOTIF RRM DOMAIN CONTAINING PROTEIN"/>
    <property type="match status" value="1"/>
</dbReference>
<dbReference type="EMBL" id="CAFZ01000253">
    <property type="protein sequence ID" value="CCA73791.1"/>
    <property type="molecule type" value="Genomic_DNA"/>
</dbReference>
<dbReference type="AlphaFoldDB" id="G4TR48"/>
<dbReference type="Gene3D" id="3.30.70.330">
    <property type="match status" value="2"/>
</dbReference>
<feature type="compositionally biased region" description="Basic and acidic residues" evidence="3">
    <location>
        <begin position="63"/>
        <end position="78"/>
    </location>
</feature>
<proteinExistence type="predicted"/>
<organism evidence="5 6">
    <name type="scientific">Serendipita indica (strain DSM 11827)</name>
    <name type="common">Root endophyte fungus</name>
    <name type="synonym">Piriformospora indica</name>
    <dbReference type="NCBI Taxonomy" id="1109443"/>
    <lineage>
        <taxon>Eukaryota</taxon>
        <taxon>Fungi</taxon>
        <taxon>Dikarya</taxon>
        <taxon>Basidiomycota</taxon>
        <taxon>Agaricomycotina</taxon>
        <taxon>Agaricomycetes</taxon>
        <taxon>Sebacinales</taxon>
        <taxon>Serendipitaceae</taxon>
        <taxon>Serendipita</taxon>
    </lineage>
</organism>
<dbReference type="eggNOG" id="KOG0106">
    <property type="taxonomic scope" value="Eukaryota"/>
</dbReference>
<feature type="region of interest" description="Disordered" evidence="3">
    <location>
        <begin position="62"/>
        <end position="106"/>
    </location>
</feature>
<dbReference type="InterPro" id="IPR050374">
    <property type="entry name" value="RRT5_SRSF_SR"/>
</dbReference>
<dbReference type="HOGENOM" id="CLU_012062_34_2_1"/>
<dbReference type="InterPro" id="IPR035979">
    <property type="entry name" value="RBD_domain_sf"/>
</dbReference>
<dbReference type="CDD" id="cd00590">
    <property type="entry name" value="RRM_SF"/>
    <property type="match status" value="1"/>
</dbReference>
<dbReference type="SUPFAM" id="SSF54928">
    <property type="entry name" value="RNA-binding domain, RBD"/>
    <property type="match status" value="1"/>
</dbReference>
<protein>
    <recommendedName>
        <fullName evidence="4">RRM domain-containing protein</fullName>
    </recommendedName>
</protein>
<sequence>MSKRLYVGNARPEDVKSFFGSGGAIVDCRILTGTYFATTHDAEDVVRNFNGKNFMGSEIIVEQAKDSRPKRGGYEDRGGGGYRGDGGHRGDRGGPGGGGGRPPRVPGIRLVVTGVSRDTSWQDLKDFARQAGNVTFADIDRDVPNQGVIEYSTREEADQAIRDLDGKEIRGTSVRVALDDRRGAVGGGYSRGSDRYGGSDRYNGGGGGGYRRDRSRSPRRYDDRRRYDEDRGERRREDRYEERDRGEERRREDRGDRERRER</sequence>
<dbReference type="PANTHER" id="PTHR23003:SF51">
    <property type="entry name" value="SERINE-ARGININE PROTEIN 55"/>
    <property type="match status" value="1"/>
</dbReference>
<accession>G4TR48</accession>
<evidence type="ECO:0000313" key="5">
    <source>
        <dbReference type="EMBL" id="CCA73791.1"/>
    </source>
</evidence>
<dbReference type="GO" id="GO:0005737">
    <property type="term" value="C:cytoplasm"/>
    <property type="evidence" value="ECO:0007669"/>
    <property type="project" value="TreeGrafter"/>
</dbReference>
<feature type="domain" description="RRM" evidence="4">
    <location>
        <begin position="108"/>
        <end position="181"/>
    </location>
</feature>
<name>G4TR48_SERID</name>
<dbReference type="InterPro" id="IPR012677">
    <property type="entry name" value="Nucleotide-bd_a/b_plait_sf"/>
</dbReference>
<evidence type="ECO:0000259" key="4">
    <source>
        <dbReference type="PROSITE" id="PS50102"/>
    </source>
</evidence>
<dbReference type="STRING" id="1109443.G4TR48"/>
<dbReference type="Pfam" id="PF00076">
    <property type="entry name" value="RRM_1"/>
    <property type="match status" value="1"/>
</dbReference>
<dbReference type="OrthoDB" id="1099063at2759"/>
<dbReference type="CDD" id="cd12339">
    <property type="entry name" value="RRM2_SRSF1_4_like"/>
    <property type="match status" value="1"/>
</dbReference>
<gene>
    <name evidence="5" type="ORF">PIIN_11698</name>
</gene>
<evidence type="ECO:0000313" key="6">
    <source>
        <dbReference type="Proteomes" id="UP000007148"/>
    </source>
</evidence>
<dbReference type="SMART" id="SM00360">
    <property type="entry name" value="RRM"/>
    <property type="match status" value="2"/>
</dbReference>
<dbReference type="Proteomes" id="UP000007148">
    <property type="component" value="Unassembled WGS sequence"/>
</dbReference>
<evidence type="ECO:0000256" key="1">
    <source>
        <dbReference type="ARBA" id="ARBA00022884"/>
    </source>
</evidence>
<evidence type="ECO:0000256" key="2">
    <source>
        <dbReference type="PROSITE-ProRule" id="PRU00176"/>
    </source>
</evidence>
<keyword evidence="6" id="KW-1185">Reference proteome</keyword>
<dbReference type="OMA" id="PREPAYP"/>